<proteinExistence type="predicted"/>
<dbReference type="RefSeq" id="WP_122122040.1">
    <property type="nucleotide sequence ID" value="NZ_QSUP01000008.1"/>
</dbReference>
<name>A0AB37LUC3_9BACT</name>
<dbReference type="EMBL" id="QSUP01000008">
    <property type="protein sequence ID" value="RGN51951.1"/>
    <property type="molecule type" value="Genomic_DNA"/>
</dbReference>
<dbReference type="AlphaFoldDB" id="A0AB37LUC3"/>
<accession>A0AB37LUC3</accession>
<protein>
    <recommendedName>
        <fullName evidence="4">HTH HARE-type domain-containing protein</fullName>
    </recommendedName>
</protein>
<evidence type="ECO:0000256" key="1">
    <source>
        <dbReference type="SAM" id="MobiDB-lite"/>
    </source>
</evidence>
<gene>
    <name evidence="2" type="ORF">DXB61_08730</name>
</gene>
<organism evidence="2 3">
    <name type="scientific">Parabacteroides merdae</name>
    <dbReference type="NCBI Taxonomy" id="46503"/>
    <lineage>
        <taxon>Bacteria</taxon>
        <taxon>Pseudomonadati</taxon>
        <taxon>Bacteroidota</taxon>
        <taxon>Bacteroidia</taxon>
        <taxon>Bacteroidales</taxon>
        <taxon>Tannerellaceae</taxon>
        <taxon>Parabacteroides</taxon>
    </lineage>
</organism>
<evidence type="ECO:0000313" key="3">
    <source>
        <dbReference type="Proteomes" id="UP000261088"/>
    </source>
</evidence>
<feature type="compositionally biased region" description="Polar residues" evidence="1">
    <location>
        <begin position="96"/>
        <end position="109"/>
    </location>
</feature>
<evidence type="ECO:0008006" key="4">
    <source>
        <dbReference type="Google" id="ProtNLM"/>
    </source>
</evidence>
<dbReference type="Proteomes" id="UP000261088">
    <property type="component" value="Unassembled WGS sequence"/>
</dbReference>
<reference evidence="2 3" key="1">
    <citation type="submission" date="2018-08" db="EMBL/GenBank/DDBJ databases">
        <title>A genome reference for cultivated species of the human gut microbiota.</title>
        <authorList>
            <person name="Zou Y."/>
            <person name="Xue W."/>
            <person name="Luo G."/>
        </authorList>
    </citation>
    <scope>NUCLEOTIDE SEQUENCE [LARGE SCALE GENOMIC DNA]</scope>
    <source>
        <strain evidence="2 3">OM05-11AA</strain>
    </source>
</reference>
<sequence length="117" mass="12821">MAQFTSADITKLMSQIPKGKSNAINAPDLAVRMGFSPAPNQEELRALIRMAIDNGELIGSSSSGYWIIDSLQELEEVLNSLEGRAQGTCDRRNSLLDSWNSKNPTNQSGLYHVDVKP</sequence>
<evidence type="ECO:0000313" key="2">
    <source>
        <dbReference type="EMBL" id="RGN51951.1"/>
    </source>
</evidence>
<comment type="caution">
    <text evidence="2">The sequence shown here is derived from an EMBL/GenBank/DDBJ whole genome shotgun (WGS) entry which is preliminary data.</text>
</comment>
<feature type="region of interest" description="Disordered" evidence="1">
    <location>
        <begin position="96"/>
        <end position="117"/>
    </location>
</feature>